<evidence type="ECO:0000256" key="1">
    <source>
        <dbReference type="SAM" id="MobiDB-lite"/>
    </source>
</evidence>
<sequence length="102" mass="11619">MTPDASGWRSSVRYAHVADMTASDIAWEWLRRNESYDSDFQALAASKDEPHALTDEIGQRWGLRFPGGPDAGTTRSASDLASPERHKRHRSWRASRYSVRTR</sequence>
<dbReference type="AlphaFoldDB" id="A0A5C8PGS9"/>
<feature type="compositionally biased region" description="Basic residues" evidence="1">
    <location>
        <begin position="85"/>
        <end position="102"/>
    </location>
</feature>
<dbReference type="RefSeq" id="WP_147849809.1">
    <property type="nucleotide sequence ID" value="NZ_VDUZ01000033.1"/>
</dbReference>
<reference evidence="3 4" key="1">
    <citation type="submission" date="2019-06" db="EMBL/GenBank/DDBJ databases">
        <title>New taxonomy in bacterial strain CC-CFT640, isolated from vineyard.</title>
        <authorList>
            <person name="Lin S.-Y."/>
            <person name="Tsai C.-F."/>
            <person name="Young C.-C."/>
        </authorList>
    </citation>
    <scope>NUCLEOTIDE SEQUENCE [LARGE SCALE GENOMIC DNA]</scope>
    <source>
        <strain evidence="3 4">CC-CFT640</strain>
    </source>
</reference>
<dbReference type="Pfam" id="PF20109">
    <property type="entry name" value="Trans_reg_dom"/>
    <property type="match status" value="1"/>
</dbReference>
<organism evidence="3 4">
    <name type="scientific">Vineibacter terrae</name>
    <dbReference type="NCBI Taxonomy" id="2586908"/>
    <lineage>
        <taxon>Bacteria</taxon>
        <taxon>Pseudomonadati</taxon>
        <taxon>Pseudomonadota</taxon>
        <taxon>Alphaproteobacteria</taxon>
        <taxon>Hyphomicrobiales</taxon>
        <taxon>Vineibacter</taxon>
    </lineage>
</organism>
<feature type="region of interest" description="Disordered" evidence="1">
    <location>
        <begin position="60"/>
        <end position="102"/>
    </location>
</feature>
<protein>
    <recommendedName>
        <fullName evidence="2">Transcriptional regulator-like domain-containing protein</fullName>
    </recommendedName>
</protein>
<comment type="caution">
    <text evidence="3">The sequence shown here is derived from an EMBL/GenBank/DDBJ whole genome shotgun (WGS) entry which is preliminary data.</text>
</comment>
<dbReference type="OrthoDB" id="8654520at2"/>
<accession>A0A5C8PGS9</accession>
<dbReference type="EMBL" id="VDUZ01000033">
    <property type="protein sequence ID" value="TXL72398.1"/>
    <property type="molecule type" value="Genomic_DNA"/>
</dbReference>
<evidence type="ECO:0000259" key="2">
    <source>
        <dbReference type="Pfam" id="PF20109"/>
    </source>
</evidence>
<name>A0A5C8PGS9_9HYPH</name>
<gene>
    <name evidence="3" type="ORF">FHP25_25480</name>
</gene>
<dbReference type="Proteomes" id="UP000321638">
    <property type="component" value="Unassembled WGS sequence"/>
</dbReference>
<feature type="domain" description="Transcriptional regulator-like" evidence="2">
    <location>
        <begin position="8"/>
        <end position="66"/>
    </location>
</feature>
<keyword evidence="4" id="KW-1185">Reference proteome</keyword>
<proteinExistence type="predicted"/>
<evidence type="ECO:0000313" key="3">
    <source>
        <dbReference type="EMBL" id="TXL72398.1"/>
    </source>
</evidence>
<evidence type="ECO:0000313" key="4">
    <source>
        <dbReference type="Proteomes" id="UP000321638"/>
    </source>
</evidence>
<dbReference type="InterPro" id="IPR045465">
    <property type="entry name" value="Trans_reg_dom"/>
</dbReference>